<evidence type="ECO:0000256" key="1">
    <source>
        <dbReference type="ARBA" id="ARBA00022630"/>
    </source>
</evidence>
<keyword evidence="3" id="KW-0560">Oxidoreductase</keyword>
<dbReference type="InterPro" id="IPR016169">
    <property type="entry name" value="FAD-bd_PCMH_sub2"/>
</dbReference>
<dbReference type="Gene3D" id="3.30.465.10">
    <property type="match status" value="1"/>
</dbReference>
<evidence type="ECO:0000256" key="3">
    <source>
        <dbReference type="ARBA" id="ARBA00023002"/>
    </source>
</evidence>
<evidence type="ECO:0008006" key="6">
    <source>
        <dbReference type="Google" id="ProtNLM"/>
    </source>
</evidence>
<dbReference type="Gene3D" id="3.40.462.20">
    <property type="match status" value="1"/>
</dbReference>
<evidence type="ECO:0000313" key="5">
    <source>
        <dbReference type="Proteomes" id="UP000800041"/>
    </source>
</evidence>
<dbReference type="Proteomes" id="UP000800041">
    <property type="component" value="Unassembled WGS sequence"/>
</dbReference>
<keyword evidence="2" id="KW-0274">FAD</keyword>
<accession>A0A6G1GPS3</accession>
<dbReference type="InterPro" id="IPR050416">
    <property type="entry name" value="FAD-linked_Oxidoreductase"/>
</dbReference>
<evidence type="ECO:0000256" key="2">
    <source>
        <dbReference type="ARBA" id="ARBA00022827"/>
    </source>
</evidence>
<dbReference type="GO" id="GO:0016491">
    <property type="term" value="F:oxidoreductase activity"/>
    <property type="evidence" value="ECO:0007669"/>
    <property type="project" value="UniProtKB-KW"/>
</dbReference>
<dbReference type="PANTHER" id="PTHR42973">
    <property type="entry name" value="BINDING OXIDOREDUCTASE, PUTATIVE (AFU_ORTHOLOGUE AFUA_1G17690)-RELATED"/>
    <property type="match status" value="1"/>
</dbReference>
<dbReference type="OrthoDB" id="2151789at2759"/>
<keyword evidence="5" id="KW-1185">Reference proteome</keyword>
<proteinExistence type="predicted"/>
<dbReference type="EMBL" id="ML977180">
    <property type="protein sequence ID" value="KAF1982800.1"/>
    <property type="molecule type" value="Genomic_DNA"/>
</dbReference>
<protein>
    <recommendedName>
        <fullName evidence="6">Berberine/berberine-like domain-containing protein</fullName>
    </recommendedName>
</protein>
<organism evidence="4 5">
    <name type="scientific">Aulographum hederae CBS 113979</name>
    <dbReference type="NCBI Taxonomy" id="1176131"/>
    <lineage>
        <taxon>Eukaryota</taxon>
        <taxon>Fungi</taxon>
        <taxon>Dikarya</taxon>
        <taxon>Ascomycota</taxon>
        <taxon>Pezizomycotina</taxon>
        <taxon>Dothideomycetes</taxon>
        <taxon>Pleosporomycetidae</taxon>
        <taxon>Aulographales</taxon>
        <taxon>Aulographaceae</taxon>
    </lineage>
</organism>
<reference evidence="4" key="1">
    <citation type="journal article" date="2020" name="Stud. Mycol.">
        <title>101 Dothideomycetes genomes: a test case for predicting lifestyles and emergence of pathogens.</title>
        <authorList>
            <person name="Haridas S."/>
            <person name="Albert R."/>
            <person name="Binder M."/>
            <person name="Bloem J."/>
            <person name="Labutti K."/>
            <person name="Salamov A."/>
            <person name="Andreopoulos B."/>
            <person name="Baker S."/>
            <person name="Barry K."/>
            <person name="Bills G."/>
            <person name="Bluhm B."/>
            <person name="Cannon C."/>
            <person name="Castanera R."/>
            <person name="Culley D."/>
            <person name="Daum C."/>
            <person name="Ezra D."/>
            <person name="Gonzalez J."/>
            <person name="Henrissat B."/>
            <person name="Kuo A."/>
            <person name="Liang C."/>
            <person name="Lipzen A."/>
            <person name="Lutzoni F."/>
            <person name="Magnuson J."/>
            <person name="Mondo S."/>
            <person name="Nolan M."/>
            <person name="Ohm R."/>
            <person name="Pangilinan J."/>
            <person name="Park H.-J."/>
            <person name="Ramirez L."/>
            <person name="Alfaro M."/>
            <person name="Sun H."/>
            <person name="Tritt A."/>
            <person name="Yoshinaga Y."/>
            <person name="Zwiers L.-H."/>
            <person name="Turgeon B."/>
            <person name="Goodwin S."/>
            <person name="Spatafora J."/>
            <person name="Crous P."/>
            <person name="Grigoriev I."/>
        </authorList>
    </citation>
    <scope>NUCLEOTIDE SEQUENCE</scope>
    <source>
        <strain evidence="4">CBS 113979</strain>
    </source>
</reference>
<evidence type="ECO:0000313" key="4">
    <source>
        <dbReference type="EMBL" id="KAF1982800.1"/>
    </source>
</evidence>
<name>A0A6G1GPS3_9PEZI</name>
<dbReference type="PANTHER" id="PTHR42973:SF13">
    <property type="entry name" value="FAD-BINDING PCMH-TYPE DOMAIN-CONTAINING PROTEIN"/>
    <property type="match status" value="1"/>
</dbReference>
<sequence>MGPSQQSLPLLSQISSSLYGGGGNNFAIVTAFTVRTFPQGPVYSRQVTYSDNQTETVLDAMYDLFTNPALNSDKNMNYDMYYTFSAAQGFAMAGSQWYAGIEAGNASSNAASVSPRVFSELNAIPALNSMAQVQPMSRLVSGPPGQLGLVRHVFTTMTFRPNREVLSEGIEIFRQEINAIKDVPGLAPSFICYPIWDAVIERSTLNGGNALGLAGEQSPLILCFASTGWSNATDDRAVETMSENVINRVSAAAKAKGVYHPFKYINYASHAQAPSIYEGYGEENVRRLVEIQKKVDPEGIFTSKGLWNGYLKLPM</sequence>
<gene>
    <name evidence="4" type="ORF">K402DRAFT_186026</name>
</gene>
<keyword evidence="1" id="KW-0285">Flavoprotein</keyword>
<dbReference type="AlphaFoldDB" id="A0A6G1GPS3"/>